<dbReference type="RefSeq" id="XP_030846530.1">
    <property type="nucleotide sequence ID" value="XM_030990670.1"/>
</dbReference>
<dbReference type="Gene3D" id="3.40.50.10330">
    <property type="entry name" value="Probable inorganic polyphosphate/atp-NAD kinase, domain 1"/>
    <property type="match status" value="1"/>
</dbReference>
<dbReference type="EnsemblMetazoa" id="XM_030990672">
    <property type="protein sequence ID" value="XP_030846532"/>
    <property type="gene ID" value="LOC105440821"/>
</dbReference>
<dbReference type="Gene3D" id="2.60.200.40">
    <property type="match status" value="1"/>
</dbReference>
<dbReference type="InterPro" id="IPR050187">
    <property type="entry name" value="Lipid_Phosphate_FormReg"/>
</dbReference>
<dbReference type="EnsemblMetazoa" id="XM_030990671">
    <property type="protein sequence ID" value="XP_030846531"/>
    <property type="gene ID" value="LOC105440821"/>
</dbReference>
<dbReference type="GeneID" id="105440821"/>
<dbReference type="InterPro" id="IPR045363">
    <property type="entry name" value="CERK_C"/>
</dbReference>
<organism evidence="3 4">
    <name type="scientific">Strongylocentrotus purpuratus</name>
    <name type="common">Purple sea urchin</name>
    <dbReference type="NCBI Taxonomy" id="7668"/>
    <lineage>
        <taxon>Eukaryota</taxon>
        <taxon>Metazoa</taxon>
        <taxon>Echinodermata</taxon>
        <taxon>Eleutherozoa</taxon>
        <taxon>Echinozoa</taxon>
        <taxon>Echinoidea</taxon>
        <taxon>Euechinoidea</taxon>
        <taxon>Echinacea</taxon>
        <taxon>Camarodonta</taxon>
        <taxon>Echinidea</taxon>
        <taxon>Strongylocentrotidae</taxon>
        <taxon>Strongylocentrotus</taxon>
    </lineage>
</organism>
<dbReference type="SUPFAM" id="SSF111331">
    <property type="entry name" value="NAD kinase/diacylglycerol kinase-like"/>
    <property type="match status" value="1"/>
</dbReference>
<dbReference type="Pfam" id="PF25382">
    <property type="entry name" value="PH_CERK"/>
    <property type="match status" value="1"/>
</dbReference>
<evidence type="ECO:0000313" key="4">
    <source>
        <dbReference type="Proteomes" id="UP000007110"/>
    </source>
</evidence>
<dbReference type="OMA" id="CYLWYRS"/>
<evidence type="ECO:0000313" key="3">
    <source>
        <dbReference type="EnsemblMetazoa" id="XP_030846530"/>
    </source>
</evidence>
<dbReference type="InterPro" id="IPR057465">
    <property type="entry name" value="CERK_PH"/>
</dbReference>
<feature type="compositionally biased region" description="Low complexity" evidence="1">
    <location>
        <begin position="557"/>
        <end position="571"/>
    </location>
</feature>
<feature type="compositionally biased region" description="Low complexity" evidence="1">
    <location>
        <begin position="57"/>
        <end position="67"/>
    </location>
</feature>
<dbReference type="InterPro" id="IPR017438">
    <property type="entry name" value="ATP-NAD_kinase_N"/>
</dbReference>
<feature type="region of interest" description="Disordered" evidence="1">
    <location>
        <begin position="480"/>
        <end position="512"/>
    </location>
</feature>
<feature type="compositionally biased region" description="Polar residues" evidence="1">
    <location>
        <begin position="578"/>
        <end position="590"/>
    </location>
</feature>
<accession>A0A7M7P5B7</accession>
<dbReference type="InterPro" id="IPR001206">
    <property type="entry name" value="Diacylglycerol_kinase_cat_dom"/>
</dbReference>
<dbReference type="InParanoid" id="A0A7M7P5B7"/>
<dbReference type="OrthoDB" id="3853857at2759"/>
<reference evidence="3" key="2">
    <citation type="submission" date="2021-01" db="UniProtKB">
        <authorList>
            <consortium name="EnsemblMetazoa"/>
        </authorList>
    </citation>
    <scope>IDENTIFICATION</scope>
</reference>
<dbReference type="EnsemblMetazoa" id="XM_030990670">
    <property type="protein sequence ID" value="XP_030846530"/>
    <property type="gene ID" value="LOC105440821"/>
</dbReference>
<feature type="region of interest" description="Disordered" evidence="1">
    <location>
        <begin position="27"/>
        <end position="89"/>
    </location>
</feature>
<reference evidence="4" key="1">
    <citation type="submission" date="2015-02" db="EMBL/GenBank/DDBJ databases">
        <title>Genome sequencing for Strongylocentrotus purpuratus.</title>
        <authorList>
            <person name="Murali S."/>
            <person name="Liu Y."/>
            <person name="Vee V."/>
            <person name="English A."/>
            <person name="Wang M."/>
            <person name="Skinner E."/>
            <person name="Han Y."/>
            <person name="Muzny D.M."/>
            <person name="Worley K.C."/>
            <person name="Gibbs R.A."/>
        </authorList>
    </citation>
    <scope>NUCLEOTIDE SEQUENCE</scope>
</reference>
<feature type="compositionally biased region" description="Polar residues" evidence="1">
    <location>
        <begin position="27"/>
        <end position="48"/>
    </location>
</feature>
<dbReference type="GO" id="GO:0006672">
    <property type="term" value="P:ceramide metabolic process"/>
    <property type="evidence" value="ECO:0000318"/>
    <property type="project" value="GO_Central"/>
</dbReference>
<dbReference type="AlphaFoldDB" id="A0A7M7P5B7"/>
<dbReference type="PANTHER" id="PTHR12358">
    <property type="entry name" value="SPHINGOSINE KINASE"/>
    <property type="match status" value="1"/>
</dbReference>
<dbReference type="RefSeq" id="XP_030846532.1">
    <property type="nucleotide sequence ID" value="XM_030990672.1"/>
</dbReference>
<sequence length="794" mass="87116">MSLKAVFGTSGSLLNSGLAMIPVTGLSSPNTHSNPTRPLSKLNYTTLHPTDGHDSPARSPSNRSPSPVHSALSPAIKPPLRSASSPQLHRVSKGDLRDLLFLTPSFPLKGIFDIGNGHFDVVLEEKQISWTPLSRSSHAKGEQYPKVIKARDIFAVQIQRIQRAGQESGGHPKGVSIFVVRPKKGVANGITWEEITLESTNEGCCQEWFQALMKILNAFTERPKRLKIFVDSLRSDKAKQVYDNKVRMLFHYARMKTDIVEVSHQHQVQDAIDAMDFNDVDGAVCIGGDTLTNQAVHGLLQRAQRDAGIEISPDTPMAKCRIPLGIIPTGLFNIVAHSTQGISSTVTATLHIILGHLQPVDVCSMYTEEGFLRFGFSVMYGFGSDCLRRAVKSQHVLKSKSAEYAMAKSLVKLRSYECEVSYIPLDKQNTKATEKDTTTCMKGCKVCGHAPDLTHLVHSTPLPLRPKDSPLALRKLSTHRPSLGAPLGANPNTNPRSSPNSSPMPTRRSMGASVPSLPMIAWSVESVQSSSEECLVTPKKKSSRDIVKSIFKRGYESSSSSAPNSRPSSAAWGDKDTPQTGVTGIQRGADTTQRNLRNAFTIGAGDQSLGIPTVHVTHDLGSKSDIACAQKGIGILPTTDSNHSPRSGVEWLKFQDSFISIGIVTLPNRSQLVPRGLAPGGHLADGRADLILVRKVNRKEFRKFLQHHGNEEDQFDFPFVWKHQVKAVQIRPLLSSDDLSSPRLEKQMKLLTWNVDMELVRADFIELRVHRQLLAVFGEGVLDDDFPTTSCRCL</sequence>
<feature type="region of interest" description="Disordered" evidence="1">
    <location>
        <begin position="554"/>
        <end position="590"/>
    </location>
</feature>
<name>A0A7M7P5B7_STRPU</name>
<dbReference type="Pfam" id="PF00781">
    <property type="entry name" value="DAGK_cat"/>
    <property type="match status" value="1"/>
</dbReference>
<dbReference type="GO" id="GO:0016020">
    <property type="term" value="C:membrane"/>
    <property type="evidence" value="ECO:0007669"/>
    <property type="project" value="GOC"/>
</dbReference>
<protein>
    <recommendedName>
        <fullName evidence="2">DAGKc domain-containing protein</fullName>
    </recommendedName>
</protein>
<keyword evidence="4" id="KW-1185">Reference proteome</keyword>
<dbReference type="KEGG" id="spu:105440821"/>
<dbReference type="Pfam" id="PF19280">
    <property type="entry name" value="CERK_C"/>
    <property type="match status" value="2"/>
</dbReference>
<proteinExistence type="predicted"/>
<dbReference type="GO" id="GO:0001729">
    <property type="term" value="F:ceramide kinase activity"/>
    <property type="evidence" value="ECO:0000318"/>
    <property type="project" value="GO_Central"/>
</dbReference>
<feature type="domain" description="DAGKc" evidence="2">
    <location>
        <begin position="221"/>
        <end position="369"/>
    </location>
</feature>
<dbReference type="Proteomes" id="UP000007110">
    <property type="component" value="Unassembled WGS sequence"/>
</dbReference>
<dbReference type="PROSITE" id="PS50146">
    <property type="entry name" value="DAGK"/>
    <property type="match status" value="1"/>
</dbReference>
<dbReference type="RefSeq" id="XP_030846531.1">
    <property type="nucleotide sequence ID" value="XM_030990671.1"/>
</dbReference>
<dbReference type="PANTHER" id="PTHR12358:SF26">
    <property type="entry name" value="CERAMIDE KINASE-LIKE PROTEIN"/>
    <property type="match status" value="1"/>
</dbReference>
<feature type="compositionally biased region" description="Low complexity" evidence="1">
    <location>
        <begin position="490"/>
        <end position="510"/>
    </location>
</feature>
<dbReference type="InterPro" id="IPR016064">
    <property type="entry name" value="NAD/diacylglycerol_kinase_sf"/>
</dbReference>
<evidence type="ECO:0000259" key="2">
    <source>
        <dbReference type="PROSITE" id="PS50146"/>
    </source>
</evidence>
<evidence type="ECO:0000256" key="1">
    <source>
        <dbReference type="SAM" id="MobiDB-lite"/>
    </source>
</evidence>